<keyword evidence="10" id="KW-0030">Aminoacyl-tRNA synthetase</keyword>
<evidence type="ECO:0000256" key="12">
    <source>
        <dbReference type="ARBA" id="ARBA00049255"/>
    </source>
</evidence>
<evidence type="ECO:0000256" key="8">
    <source>
        <dbReference type="ARBA" id="ARBA00022946"/>
    </source>
</evidence>
<protein>
    <recommendedName>
        <fullName evidence="3">phenylalanine--tRNA ligase</fullName>
        <ecNumber evidence="3">6.1.1.20</ecNumber>
    </recommendedName>
    <alternativeName>
        <fullName evidence="11">Phenylalanyl-tRNA synthetase</fullName>
    </alternativeName>
</protein>
<evidence type="ECO:0000256" key="9">
    <source>
        <dbReference type="ARBA" id="ARBA00023128"/>
    </source>
</evidence>
<feature type="domain" description="FDX-ACB" evidence="13">
    <location>
        <begin position="24"/>
        <end position="119"/>
    </location>
</feature>
<keyword evidence="6" id="KW-0067">ATP-binding</keyword>
<evidence type="ECO:0000256" key="3">
    <source>
        <dbReference type="ARBA" id="ARBA00012814"/>
    </source>
</evidence>
<keyword evidence="9" id="KW-0496">Mitochondrion</keyword>
<dbReference type="SUPFAM" id="SSF54991">
    <property type="entry name" value="Anticodon-binding domain of PheRS"/>
    <property type="match status" value="1"/>
</dbReference>
<proteinExistence type="inferred from homology"/>
<evidence type="ECO:0000256" key="4">
    <source>
        <dbReference type="ARBA" id="ARBA00022598"/>
    </source>
</evidence>
<dbReference type="Pfam" id="PF03147">
    <property type="entry name" value="FDX-ACB"/>
    <property type="match status" value="1"/>
</dbReference>
<dbReference type="FunFam" id="3.30.70.380:FF:000002">
    <property type="entry name" value="phenylalanine--tRNA ligase, mitochondrial"/>
    <property type="match status" value="1"/>
</dbReference>
<evidence type="ECO:0000259" key="13">
    <source>
        <dbReference type="PROSITE" id="PS51447"/>
    </source>
</evidence>
<dbReference type="EMBL" id="UYYB01126859">
    <property type="protein sequence ID" value="VDM84006.1"/>
    <property type="molecule type" value="Genomic_DNA"/>
</dbReference>
<reference evidence="14 15" key="1">
    <citation type="submission" date="2018-11" db="EMBL/GenBank/DDBJ databases">
        <authorList>
            <consortium name="Pathogen Informatics"/>
        </authorList>
    </citation>
    <scope>NUCLEOTIDE SEQUENCE [LARGE SCALE GENOMIC DNA]</scope>
</reference>
<keyword evidence="4" id="KW-0436">Ligase</keyword>
<evidence type="ECO:0000313" key="14">
    <source>
        <dbReference type="EMBL" id="VDM84006.1"/>
    </source>
</evidence>
<comment type="catalytic activity">
    <reaction evidence="12">
        <text>tRNA(Phe) + L-phenylalanine + ATP = L-phenylalanyl-tRNA(Phe) + AMP + diphosphate + H(+)</text>
        <dbReference type="Rhea" id="RHEA:19413"/>
        <dbReference type="Rhea" id="RHEA-COMP:9668"/>
        <dbReference type="Rhea" id="RHEA-COMP:9699"/>
        <dbReference type="ChEBI" id="CHEBI:15378"/>
        <dbReference type="ChEBI" id="CHEBI:30616"/>
        <dbReference type="ChEBI" id="CHEBI:33019"/>
        <dbReference type="ChEBI" id="CHEBI:58095"/>
        <dbReference type="ChEBI" id="CHEBI:78442"/>
        <dbReference type="ChEBI" id="CHEBI:78531"/>
        <dbReference type="ChEBI" id="CHEBI:456215"/>
        <dbReference type="EC" id="6.1.1.20"/>
    </reaction>
</comment>
<gene>
    <name evidence="14" type="ORF">SVUK_LOCUS19004</name>
</gene>
<dbReference type="Gene3D" id="3.30.70.380">
    <property type="entry name" value="Ferrodoxin-fold anticodon-binding domain"/>
    <property type="match status" value="1"/>
</dbReference>
<organism evidence="14 15">
    <name type="scientific">Strongylus vulgaris</name>
    <name type="common">Blood worm</name>
    <dbReference type="NCBI Taxonomy" id="40348"/>
    <lineage>
        <taxon>Eukaryota</taxon>
        <taxon>Metazoa</taxon>
        <taxon>Ecdysozoa</taxon>
        <taxon>Nematoda</taxon>
        <taxon>Chromadorea</taxon>
        <taxon>Rhabditida</taxon>
        <taxon>Rhabditina</taxon>
        <taxon>Rhabditomorpha</taxon>
        <taxon>Strongyloidea</taxon>
        <taxon>Strongylidae</taxon>
        <taxon>Strongylus</taxon>
    </lineage>
</organism>
<comment type="subcellular location">
    <subcellularLocation>
        <location evidence="1">Mitochondrion matrix</location>
    </subcellularLocation>
</comment>
<evidence type="ECO:0000256" key="10">
    <source>
        <dbReference type="ARBA" id="ARBA00023146"/>
    </source>
</evidence>
<dbReference type="InterPro" id="IPR005121">
    <property type="entry name" value="Fdx_antiC-bd"/>
</dbReference>
<dbReference type="Proteomes" id="UP000270094">
    <property type="component" value="Unassembled WGS sequence"/>
</dbReference>
<evidence type="ECO:0000256" key="6">
    <source>
        <dbReference type="ARBA" id="ARBA00022840"/>
    </source>
</evidence>
<sequence length="119" mass="13889">LFWSTDSGFLAQFYDKSPTEEIKYKPISVLFDMSFFLPDGVLFNDMTANVNDTVRNVGGDLVEQVKLTDEFLNKKKNRRSQTYRIVYRSHSKALTKDEVNVIHKRITDQLVEQYGVTMR</sequence>
<dbReference type="GO" id="GO:0005759">
    <property type="term" value="C:mitochondrial matrix"/>
    <property type="evidence" value="ECO:0007669"/>
    <property type="project" value="UniProtKB-SubCell"/>
</dbReference>
<evidence type="ECO:0000256" key="7">
    <source>
        <dbReference type="ARBA" id="ARBA00022917"/>
    </source>
</evidence>
<dbReference type="AlphaFoldDB" id="A0A3P7JKK5"/>
<evidence type="ECO:0000256" key="1">
    <source>
        <dbReference type="ARBA" id="ARBA00004305"/>
    </source>
</evidence>
<comment type="similarity">
    <text evidence="2">Belongs to the class-II aminoacyl-tRNA synthetase family.</text>
</comment>
<keyword evidence="15" id="KW-1185">Reference proteome</keyword>
<keyword evidence="7" id="KW-0648">Protein biosynthesis</keyword>
<dbReference type="GO" id="GO:0006412">
    <property type="term" value="P:translation"/>
    <property type="evidence" value="ECO:0007669"/>
    <property type="project" value="UniProtKB-KW"/>
</dbReference>
<name>A0A3P7JKK5_STRVU</name>
<dbReference type="EC" id="6.1.1.20" evidence="3"/>
<keyword evidence="8" id="KW-0809">Transit peptide</keyword>
<dbReference type="GO" id="GO:0005524">
    <property type="term" value="F:ATP binding"/>
    <property type="evidence" value="ECO:0007669"/>
    <property type="project" value="UniProtKB-KW"/>
</dbReference>
<dbReference type="SMART" id="SM00896">
    <property type="entry name" value="FDX-ACB"/>
    <property type="match status" value="1"/>
</dbReference>
<evidence type="ECO:0000256" key="2">
    <source>
        <dbReference type="ARBA" id="ARBA00008226"/>
    </source>
</evidence>
<dbReference type="PROSITE" id="PS51447">
    <property type="entry name" value="FDX_ACB"/>
    <property type="match status" value="1"/>
</dbReference>
<dbReference type="OrthoDB" id="5850122at2759"/>
<dbReference type="InterPro" id="IPR036690">
    <property type="entry name" value="Fdx_antiC-bd_sf"/>
</dbReference>
<feature type="non-terminal residue" evidence="14">
    <location>
        <position position="1"/>
    </location>
</feature>
<evidence type="ECO:0000256" key="11">
    <source>
        <dbReference type="ARBA" id="ARBA00031194"/>
    </source>
</evidence>
<evidence type="ECO:0000313" key="15">
    <source>
        <dbReference type="Proteomes" id="UP000270094"/>
    </source>
</evidence>
<accession>A0A3P7JKK5</accession>
<evidence type="ECO:0000256" key="5">
    <source>
        <dbReference type="ARBA" id="ARBA00022741"/>
    </source>
</evidence>
<dbReference type="GO" id="GO:0004826">
    <property type="term" value="F:phenylalanine-tRNA ligase activity"/>
    <property type="evidence" value="ECO:0007669"/>
    <property type="project" value="UniProtKB-EC"/>
</dbReference>
<keyword evidence="5" id="KW-0547">Nucleotide-binding</keyword>